<organism evidence="1">
    <name type="scientific">termite gut metagenome</name>
    <dbReference type="NCBI Taxonomy" id="433724"/>
    <lineage>
        <taxon>unclassified sequences</taxon>
        <taxon>metagenomes</taxon>
        <taxon>organismal metagenomes</taxon>
    </lineage>
</organism>
<protein>
    <recommendedName>
        <fullName evidence="2">YncE family protein</fullName>
    </recommendedName>
</protein>
<dbReference type="PANTHER" id="PTHR47197">
    <property type="entry name" value="PROTEIN NIRF"/>
    <property type="match status" value="1"/>
</dbReference>
<comment type="caution">
    <text evidence="1">The sequence shown here is derived from an EMBL/GenBank/DDBJ whole genome shotgun (WGS) entry which is preliminary data.</text>
</comment>
<dbReference type="InterPro" id="IPR031815">
    <property type="entry name" value="DUF5074"/>
</dbReference>
<sequence length="640" mass="71021">MKIKYINLLFLLCTLFDACDDMEDVNETFDDKNHPSESGTAEIYILCEGLFNLNNSSLAHYTFGNNAIVADYFLQINRRGLGDTANDIAIYGSKLYIVVNVSSQLEIVDLKTGRSLTRIPFTTESGSSRQPRHIAFDKDKAYVCAFDGTVTRIDTASCRIEAQIKTGRNPDGICVQNNKLYVSNSGGLDNPNYDNTVSVVDIPSFTEIKRITVGDNPGKICADAYGDVYVAVRGNLTGNNQSLVRIDSRTDNIAETYAHRVTNFAIDNDVAYLCNYDYNSQSSQIKVFDIQTETVTRENFITDHTRITTPYGINVNPYNGNVYITDVYNYTVTGDVLCFNSQGELQFRLNDVGINPNAVVFSNKASLSGGNVEEPEVPSAFAHTVWGYAPAPGQFLNTAISAYQEGFTAGQVLAYADEQIKKRSLLTLGGFGGSITLGFDHTVKNMAEAYDFRVYGNAHEKSSEPGIVLVSEDTNGNGIPDDEWYELAGSEYRSDKVIQDYEITYYRPYPLLANVRWTDNRGREGYVPRNPFHTANSYYPLWADDEITFRGALLPDNAVNKGDSNSEQWVQYPFPWGYADNHPNTGAYSQFKIDWAVDGNGTSAALKGINFVKIYCAVNQVCGQLGETSTEISAVEDLHY</sequence>
<dbReference type="Gene3D" id="2.130.10.10">
    <property type="entry name" value="YVTN repeat-like/Quinoprotein amine dehydrogenase"/>
    <property type="match status" value="1"/>
</dbReference>
<dbReference type="InterPro" id="IPR011048">
    <property type="entry name" value="Haem_d1_sf"/>
</dbReference>
<reference evidence="1" key="1">
    <citation type="submission" date="2019-03" db="EMBL/GenBank/DDBJ databases">
        <title>Single cell metagenomics reveals metabolic interactions within the superorganism composed of flagellate Streblomastix strix and complex community of Bacteroidetes bacteria on its surface.</title>
        <authorList>
            <person name="Treitli S.C."/>
            <person name="Kolisko M."/>
            <person name="Husnik F."/>
            <person name="Keeling P."/>
            <person name="Hampl V."/>
        </authorList>
    </citation>
    <scope>NUCLEOTIDE SEQUENCE</scope>
    <source>
        <strain evidence="1">STM</strain>
    </source>
</reference>
<name>A0A5J4S5N6_9ZZZZ</name>
<dbReference type="AlphaFoldDB" id="A0A5J4S5N6"/>
<proteinExistence type="predicted"/>
<dbReference type="InterPro" id="IPR051200">
    <property type="entry name" value="Host-pathogen_enzymatic-act"/>
</dbReference>
<evidence type="ECO:0000313" key="1">
    <source>
        <dbReference type="EMBL" id="KAA6341399.1"/>
    </source>
</evidence>
<dbReference type="InterPro" id="IPR015943">
    <property type="entry name" value="WD40/YVTN_repeat-like_dom_sf"/>
</dbReference>
<evidence type="ECO:0008006" key="2">
    <source>
        <dbReference type="Google" id="ProtNLM"/>
    </source>
</evidence>
<gene>
    <name evidence="1" type="ORF">EZS27_010789</name>
</gene>
<dbReference type="PANTHER" id="PTHR47197:SF3">
    <property type="entry name" value="DIHYDRO-HEME D1 DEHYDROGENASE"/>
    <property type="match status" value="1"/>
</dbReference>
<dbReference type="SUPFAM" id="SSF51004">
    <property type="entry name" value="C-terminal (heme d1) domain of cytochrome cd1-nitrite reductase"/>
    <property type="match status" value="1"/>
</dbReference>
<dbReference type="EMBL" id="SNRY01000392">
    <property type="protein sequence ID" value="KAA6341399.1"/>
    <property type="molecule type" value="Genomic_DNA"/>
</dbReference>
<dbReference type="Pfam" id="PF16819">
    <property type="entry name" value="DUF5074"/>
    <property type="match status" value="1"/>
</dbReference>
<accession>A0A5J4S5N6</accession>